<keyword evidence="5" id="KW-0007">Acetylation</keyword>
<dbReference type="FunFam" id="3.30.40.10:FF:000071">
    <property type="entry name" value="Histone-lysine N-methyltransferase"/>
    <property type="match status" value="1"/>
</dbReference>
<organism evidence="11 12">
    <name type="scientific">Pan troglodytes</name>
    <name type="common">Chimpanzee</name>
    <dbReference type="NCBI Taxonomy" id="9598"/>
    <lineage>
        <taxon>Eukaryota</taxon>
        <taxon>Metazoa</taxon>
        <taxon>Chordata</taxon>
        <taxon>Craniata</taxon>
        <taxon>Vertebrata</taxon>
        <taxon>Euteleostomi</taxon>
        <taxon>Mammalia</taxon>
        <taxon>Eutheria</taxon>
        <taxon>Euarchontoglires</taxon>
        <taxon>Primates</taxon>
        <taxon>Haplorrhini</taxon>
        <taxon>Catarrhini</taxon>
        <taxon>Hominidae</taxon>
        <taxon>Pan</taxon>
    </lineage>
</organism>
<dbReference type="Proteomes" id="UP000236370">
    <property type="component" value="Unassembled WGS sequence"/>
</dbReference>
<feature type="non-terminal residue" evidence="11">
    <location>
        <position position="366"/>
    </location>
</feature>
<evidence type="ECO:0000256" key="5">
    <source>
        <dbReference type="ARBA" id="ARBA00022990"/>
    </source>
</evidence>
<feature type="region of interest" description="Disordered" evidence="9">
    <location>
        <begin position="1"/>
        <end position="125"/>
    </location>
</feature>
<dbReference type="InterPro" id="IPR019787">
    <property type="entry name" value="Znf_PHD-finger"/>
</dbReference>
<comment type="caution">
    <text evidence="11">The sequence shown here is derived from an EMBL/GenBank/DDBJ whole genome shotgun (WGS) entry which is preliminary data.</text>
</comment>
<keyword evidence="7" id="KW-0804">Transcription</keyword>
<feature type="compositionally biased region" description="Pro residues" evidence="9">
    <location>
        <begin position="54"/>
        <end position="63"/>
    </location>
</feature>
<dbReference type="GO" id="GO:0008270">
    <property type="term" value="F:zinc ion binding"/>
    <property type="evidence" value="ECO:0007669"/>
    <property type="project" value="UniProtKB-KW"/>
</dbReference>
<keyword evidence="6" id="KW-0805">Transcription regulation</keyword>
<dbReference type="InterPro" id="IPR001965">
    <property type="entry name" value="Znf_PHD"/>
</dbReference>
<dbReference type="PANTHER" id="PTHR45838">
    <property type="entry name" value="HISTONE-LYSINE-N-METHYLTRANSFERASE 2 KMT2 FAMILY MEMBER"/>
    <property type="match status" value="1"/>
</dbReference>
<dbReference type="EMBL" id="NBAG03000239">
    <property type="protein sequence ID" value="PNI66027.1"/>
    <property type="molecule type" value="Genomic_DNA"/>
</dbReference>
<evidence type="ECO:0000256" key="6">
    <source>
        <dbReference type="ARBA" id="ARBA00023015"/>
    </source>
</evidence>
<gene>
    <name evidence="11" type="ORF">CK820_G0015728</name>
</gene>
<dbReference type="SMART" id="SM00249">
    <property type="entry name" value="PHD"/>
    <property type="match status" value="3"/>
</dbReference>
<feature type="compositionally biased region" description="Polar residues" evidence="9">
    <location>
        <begin position="34"/>
        <end position="50"/>
    </location>
</feature>
<evidence type="ECO:0000313" key="12">
    <source>
        <dbReference type="Proteomes" id="UP000236370"/>
    </source>
</evidence>
<dbReference type="AlphaFoldDB" id="A0A2J8N2M8"/>
<dbReference type="InterPro" id="IPR011011">
    <property type="entry name" value="Znf_FYVE_PHD"/>
</dbReference>
<protein>
    <submittedName>
        <fullName evidence="11">KMT2A isoform 11</fullName>
    </submittedName>
</protein>
<evidence type="ECO:0000256" key="7">
    <source>
        <dbReference type="ARBA" id="ARBA00023163"/>
    </source>
</evidence>
<keyword evidence="2" id="KW-0479">Metal-binding</keyword>
<feature type="compositionally biased region" description="Basic and acidic residues" evidence="9">
    <location>
        <begin position="12"/>
        <end position="23"/>
    </location>
</feature>
<feature type="non-terminal residue" evidence="11">
    <location>
        <position position="1"/>
    </location>
</feature>
<evidence type="ECO:0000256" key="8">
    <source>
        <dbReference type="PROSITE-ProRule" id="PRU00146"/>
    </source>
</evidence>
<dbReference type="FunFam" id="3.30.40.10:FF:000089">
    <property type="entry name" value="Histone-lysine N-methyltransferase"/>
    <property type="match status" value="1"/>
</dbReference>
<dbReference type="Gene3D" id="3.30.40.10">
    <property type="entry name" value="Zinc/RING finger domain, C3HC4 (zinc finger)"/>
    <property type="match status" value="2"/>
</dbReference>
<proteinExistence type="predicted"/>
<evidence type="ECO:0000256" key="2">
    <source>
        <dbReference type="ARBA" id="ARBA00022723"/>
    </source>
</evidence>
<dbReference type="PROSITE" id="PS50016">
    <property type="entry name" value="ZF_PHD_2"/>
    <property type="match status" value="2"/>
</dbReference>
<evidence type="ECO:0000313" key="11">
    <source>
        <dbReference type="EMBL" id="PNI66027.1"/>
    </source>
</evidence>
<feature type="domain" description="PHD-type" evidence="10">
    <location>
        <begin position="278"/>
        <end position="339"/>
    </location>
</feature>
<dbReference type="SUPFAM" id="SSF57903">
    <property type="entry name" value="FYVE/PHD zinc finger"/>
    <property type="match status" value="2"/>
</dbReference>
<keyword evidence="4" id="KW-0862">Zinc</keyword>
<evidence type="ECO:0000256" key="4">
    <source>
        <dbReference type="ARBA" id="ARBA00022833"/>
    </source>
</evidence>
<feature type="domain" description="PHD-type" evidence="10">
    <location>
        <begin position="191"/>
        <end position="245"/>
    </location>
</feature>
<accession>A0A2J8N2M8</accession>
<dbReference type="InterPro" id="IPR044133">
    <property type="entry name" value="KMT2A_PHD3"/>
</dbReference>
<evidence type="ECO:0000259" key="10">
    <source>
        <dbReference type="PROSITE" id="PS50016"/>
    </source>
</evidence>
<evidence type="ECO:0000256" key="1">
    <source>
        <dbReference type="ARBA" id="ARBA00022553"/>
    </source>
</evidence>
<dbReference type="PANTHER" id="PTHR45838:SF2">
    <property type="entry name" value="HISTONE-LYSINE N-METHYLTRANSFERASE 2A"/>
    <property type="match status" value="1"/>
</dbReference>
<dbReference type="CDD" id="cd15592">
    <property type="entry name" value="PHD3_KMT2A"/>
    <property type="match status" value="1"/>
</dbReference>
<evidence type="ECO:0000256" key="3">
    <source>
        <dbReference type="ARBA" id="ARBA00022771"/>
    </source>
</evidence>
<dbReference type="InterPro" id="IPR013083">
    <property type="entry name" value="Znf_RING/FYVE/PHD"/>
</dbReference>
<evidence type="ECO:0000256" key="9">
    <source>
        <dbReference type="SAM" id="MobiDB-lite"/>
    </source>
</evidence>
<reference evidence="11 12" key="1">
    <citation type="submission" date="2017-12" db="EMBL/GenBank/DDBJ databases">
        <title>High-resolution comparative analysis of great ape genomes.</title>
        <authorList>
            <person name="Pollen A."/>
            <person name="Hastie A."/>
            <person name="Hormozdiari F."/>
            <person name="Dougherty M."/>
            <person name="Liu R."/>
            <person name="Chaisson M."/>
            <person name="Hoppe E."/>
            <person name="Hill C."/>
            <person name="Pang A."/>
            <person name="Hillier L."/>
            <person name="Baker C."/>
            <person name="Armstrong J."/>
            <person name="Shendure J."/>
            <person name="Paten B."/>
            <person name="Wilson R."/>
            <person name="Chao H."/>
            <person name="Schneider V."/>
            <person name="Ventura M."/>
            <person name="Kronenberg Z."/>
            <person name="Murali S."/>
            <person name="Gordon D."/>
            <person name="Cantsilieris S."/>
            <person name="Munson K."/>
            <person name="Nelson B."/>
            <person name="Raja A."/>
            <person name="Underwood J."/>
            <person name="Diekhans M."/>
            <person name="Fiddes I."/>
            <person name="Haussler D."/>
            <person name="Eichler E."/>
        </authorList>
    </citation>
    <scope>NUCLEOTIDE SEQUENCE [LARGE SCALE GENOMIC DNA]</scope>
    <source>
        <strain evidence="11">Yerkes chimp pedigree #C0471</strain>
    </source>
</reference>
<keyword evidence="3 8" id="KW-0863">Zinc-finger</keyword>
<keyword evidence="1" id="KW-0597">Phosphoprotein</keyword>
<dbReference type="Pfam" id="PF00628">
    <property type="entry name" value="PHD"/>
    <property type="match status" value="2"/>
</dbReference>
<name>A0A2J8N2M8_PANTR</name>
<sequence>DPAPKKSSSEPPPRKPVEEKSEEGNVSAPGPESKQATTPASRKSSKQVSQPALVIPPQPPTTGPPRKEVPKTTPSEPKKKQPPPPESGPEQSKQKKVAPRPSIPVKQKPKEKEKPPPVNKQENAGTLNILSTLSNGNSSKQKIPADGVHRIRVDFKFVYCQVCCEPFHKFCLEENERPLEDQLENWCCRRCKFCHVCGRQHQATKQLLECNKCRNSYHPECLGPNYPTKPTKKKKVWICTKCVRCKSCGSTTPGKGWDAQWSHDFSLCHDCAKLFAKGNFCPLCDKCYDDDDYESKMMQCGKCDRWVHSKCENLSDEMYEILSNLPESVAYTCVNCTERHPAEWRLALEKELQISLKQVLTALLNS</sequence>